<accession>A0A380E5H1</accession>
<evidence type="ECO:0000313" key="2">
    <source>
        <dbReference type="EMBL" id="SUK95850.1"/>
    </source>
</evidence>
<keyword evidence="1" id="KW-0472">Membrane</keyword>
<name>A0A380E5H1_STAAU</name>
<protein>
    <submittedName>
        <fullName evidence="2">Uncharacterized protein</fullName>
    </submittedName>
</protein>
<feature type="transmembrane region" description="Helical" evidence="1">
    <location>
        <begin position="45"/>
        <end position="63"/>
    </location>
</feature>
<proteinExistence type="predicted"/>
<dbReference type="EMBL" id="UHAQ01000004">
    <property type="protein sequence ID" value="SUK95850.1"/>
    <property type="molecule type" value="Genomic_DNA"/>
</dbReference>
<keyword evidence="1" id="KW-0812">Transmembrane</keyword>
<organism evidence="2 3">
    <name type="scientific">Staphylococcus aureus</name>
    <dbReference type="NCBI Taxonomy" id="1280"/>
    <lineage>
        <taxon>Bacteria</taxon>
        <taxon>Bacillati</taxon>
        <taxon>Bacillota</taxon>
        <taxon>Bacilli</taxon>
        <taxon>Bacillales</taxon>
        <taxon>Staphylococcaceae</taxon>
        <taxon>Staphylococcus</taxon>
    </lineage>
</organism>
<dbReference type="AlphaFoldDB" id="A0A380E5H1"/>
<keyword evidence="1" id="KW-1133">Transmembrane helix</keyword>
<gene>
    <name evidence="2" type="ORF">NCTC5664_03864</name>
</gene>
<dbReference type="Proteomes" id="UP000254502">
    <property type="component" value="Unassembled WGS sequence"/>
</dbReference>
<evidence type="ECO:0000256" key="1">
    <source>
        <dbReference type="SAM" id="Phobius"/>
    </source>
</evidence>
<evidence type="ECO:0000313" key="3">
    <source>
        <dbReference type="Proteomes" id="UP000254502"/>
    </source>
</evidence>
<sequence length="72" mass="8506">MNKNNYYMQLKNKILFKPHTYRVQNIQVVLISRYVAFDFKHKGNVVMFVLVLNFLHLMTRILSLSGDSSSIK</sequence>
<reference evidence="2 3" key="1">
    <citation type="submission" date="2018-06" db="EMBL/GenBank/DDBJ databases">
        <authorList>
            <consortium name="Pathogen Informatics"/>
            <person name="Doyle S."/>
        </authorList>
    </citation>
    <scope>NUCLEOTIDE SEQUENCE [LARGE SCALE GENOMIC DNA]</scope>
    <source>
        <strain evidence="2 3">NCTC5664</strain>
    </source>
</reference>